<organism evidence="2">
    <name type="scientific">Streptomyces sp. NBC_01401</name>
    <dbReference type="NCBI Taxonomy" id="2903854"/>
    <lineage>
        <taxon>Bacteria</taxon>
        <taxon>Bacillati</taxon>
        <taxon>Actinomycetota</taxon>
        <taxon>Actinomycetes</taxon>
        <taxon>Kitasatosporales</taxon>
        <taxon>Streptomycetaceae</taxon>
        <taxon>Streptomyces</taxon>
    </lineage>
</organism>
<keyword evidence="1" id="KW-0472">Membrane</keyword>
<evidence type="ECO:0008006" key="3">
    <source>
        <dbReference type="Google" id="ProtNLM"/>
    </source>
</evidence>
<evidence type="ECO:0000313" key="2">
    <source>
        <dbReference type="EMBL" id="WTY96564.1"/>
    </source>
</evidence>
<protein>
    <recommendedName>
        <fullName evidence="3">Secreted protein</fullName>
    </recommendedName>
</protein>
<keyword evidence="1" id="KW-0812">Transmembrane</keyword>
<accession>A0AAU3GVZ3</accession>
<proteinExistence type="predicted"/>
<evidence type="ECO:0000256" key="1">
    <source>
        <dbReference type="SAM" id="Phobius"/>
    </source>
</evidence>
<keyword evidence="1" id="KW-1133">Transmembrane helix</keyword>
<feature type="transmembrane region" description="Helical" evidence="1">
    <location>
        <begin position="6"/>
        <end position="30"/>
    </location>
</feature>
<reference evidence="2" key="1">
    <citation type="submission" date="2022-10" db="EMBL/GenBank/DDBJ databases">
        <title>The complete genomes of actinobacterial strains from the NBC collection.</title>
        <authorList>
            <person name="Joergensen T.S."/>
            <person name="Alvarez Arevalo M."/>
            <person name="Sterndorff E.B."/>
            <person name="Faurdal D."/>
            <person name="Vuksanovic O."/>
            <person name="Mourched A.-S."/>
            <person name="Charusanti P."/>
            <person name="Shaw S."/>
            <person name="Blin K."/>
            <person name="Weber T."/>
        </authorList>
    </citation>
    <scope>NUCLEOTIDE SEQUENCE</scope>
    <source>
        <strain evidence="2">NBC_01401</strain>
    </source>
</reference>
<sequence>MDEGLVALVAAGVGLVGAIGGAAIGGLAAARGARIGAETAAKATAKQVHDQAVVDQEHWLREQRLDACRALLAAYDAYAIGASNVTRAVEGELTGTRELGLSFGQSLSDFRNAYFQVRLVGPGDVREQALLLRRSVEEHQDCVDKWLHGFLDMDRAVTAAAKTEEETLRFRLGGIHDAFLEAVTHSMTHLPQRS</sequence>
<gene>
    <name evidence="2" type="ORF">OG626_17490</name>
</gene>
<name>A0AAU3GVZ3_9ACTN</name>
<dbReference type="EMBL" id="CP109535">
    <property type="protein sequence ID" value="WTY96564.1"/>
    <property type="molecule type" value="Genomic_DNA"/>
</dbReference>
<dbReference type="AlphaFoldDB" id="A0AAU3GVZ3"/>